<sequence>MSLKKKEPTLANKISDLLTSVPKSYGSDEECEVTKAKVVDYDEEIDALSDFKREFNSSNIRTRNINLLEEADDRYQGRKVSKKEIFNQDDSLDESNDDDDVDDSMEGSTKENESDNENDDGSSQEDSVNMSENEEYDNESDNEENYSSLDISESQLNEEKDNTELSDEGEEKEANNDEDDVTGNSRAANSLLLDRRSKRGIKTMTAVNIRAEIEKANCVQEQLRVWENFLEIRIKLQKFLVNSNAMPQYDTYKTFESNDEFKSKCTELKSNLSELLNNLIQLQTNLVNNYSETKDLLTKSKKRKKTVEKESGSDYDTMDEEIPSDTEDDTNSVNESDGDSQVAEEEKRSNKTKESARKKIKLSEFEGVIDKNFKAYTDYRNATIQKWNDKTRIASGIINKRANQPALKQIEFLLANKEKLIKKTQLKRSQYDIIGKATESLDNDDGNRVQEYDTEIFDDDDFYHQLLRDLIEFKSSDITDPIQLSKQWVQLQNMRSKIKKKVDTKATKGRRIRYSVHQKLINLMAPMTTLDTWTDRAKDDLYNSLFGKTRLHSIKEPTST</sequence>
<accession>A0AAJ6YIE1</accession>
<organism evidence="6 7">
    <name type="scientific">Ceratosolen solmsi marchali</name>
    <dbReference type="NCBI Taxonomy" id="326594"/>
    <lineage>
        <taxon>Eukaryota</taxon>
        <taxon>Metazoa</taxon>
        <taxon>Ecdysozoa</taxon>
        <taxon>Arthropoda</taxon>
        <taxon>Hexapoda</taxon>
        <taxon>Insecta</taxon>
        <taxon>Pterygota</taxon>
        <taxon>Neoptera</taxon>
        <taxon>Endopterygota</taxon>
        <taxon>Hymenoptera</taxon>
        <taxon>Apocrita</taxon>
        <taxon>Proctotrupomorpha</taxon>
        <taxon>Chalcidoidea</taxon>
        <taxon>Agaonidae</taxon>
        <taxon>Agaoninae</taxon>
        <taxon>Ceratosolen</taxon>
    </lineage>
</organism>
<dbReference type="Pfam" id="PF08164">
    <property type="entry name" value="TRAUB"/>
    <property type="match status" value="1"/>
</dbReference>
<gene>
    <name evidence="7" type="primary">LOC105362824</name>
</gene>
<feature type="compositionally biased region" description="Acidic residues" evidence="3">
    <location>
        <begin position="90"/>
        <end position="105"/>
    </location>
</feature>
<feature type="coiled-coil region" evidence="2">
    <location>
        <begin position="258"/>
        <end position="285"/>
    </location>
</feature>
<evidence type="ECO:0000256" key="3">
    <source>
        <dbReference type="SAM" id="MobiDB-lite"/>
    </source>
</evidence>
<dbReference type="CTD" id="26574"/>
<feature type="region of interest" description="Disordered" evidence="3">
    <location>
        <begin position="299"/>
        <end position="356"/>
    </location>
</feature>
<dbReference type="InterPro" id="IPR025160">
    <property type="entry name" value="AATF"/>
</dbReference>
<dbReference type="RefSeq" id="XP_011498623.1">
    <property type="nucleotide sequence ID" value="XM_011500321.1"/>
</dbReference>
<dbReference type="PANTHER" id="PTHR15565">
    <property type="entry name" value="AATF PROTEIN APOPTOSIS ANTAGONIZING TRANSCRIPTION FACTOR"/>
    <property type="match status" value="1"/>
</dbReference>
<dbReference type="GO" id="GO:0005730">
    <property type="term" value="C:nucleolus"/>
    <property type="evidence" value="ECO:0007669"/>
    <property type="project" value="TreeGrafter"/>
</dbReference>
<feature type="domain" description="Apoptosis-antagonizing transcription factor C-terminal" evidence="4">
    <location>
        <begin position="463"/>
        <end position="546"/>
    </location>
</feature>
<feature type="compositionally biased region" description="Acidic residues" evidence="3">
    <location>
        <begin position="114"/>
        <end position="123"/>
    </location>
</feature>
<dbReference type="GeneID" id="105362824"/>
<feature type="compositionally biased region" description="Acidic residues" evidence="3">
    <location>
        <begin position="164"/>
        <end position="181"/>
    </location>
</feature>
<dbReference type="Pfam" id="PF13339">
    <property type="entry name" value="AATF-Che1"/>
    <property type="match status" value="1"/>
</dbReference>
<dbReference type="GO" id="GO:0006357">
    <property type="term" value="P:regulation of transcription by RNA polymerase II"/>
    <property type="evidence" value="ECO:0007669"/>
    <property type="project" value="TreeGrafter"/>
</dbReference>
<reference evidence="7" key="1">
    <citation type="submission" date="2025-08" db="UniProtKB">
        <authorList>
            <consortium name="RefSeq"/>
        </authorList>
    </citation>
    <scope>IDENTIFICATION</scope>
</reference>
<keyword evidence="2" id="KW-0175">Coiled coil</keyword>
<feature type="compositionally biased region" description="Acidic residues" evidence="3">
    <location>
        <begin position="132"/>
        <end position="144"/>
    </location>
</feature>
<dbReference type="KEGG" id="csol:105362824"/>
<protein>
    <submittedName>
        <fullName evidence="7">Protein Aatf</fullName>
    </submittedName>
</protein>
<feature type="compositionally biased region" description="Acidic residues" evidence="3">
    <location>
        <begin position="316"/>
        <end position="330"/>
    </location>
</feature>
<keyword evidence="6" id="KW-1185">Reference proteome</keyword>
<evidence type="ECO:0000313" key="7">
    <source>
        <dbReference type="RefSeq" id="XP_011498623.1"/>
    </source>
</evidence>
<evidence type="ECO:0000259" key="5">
    <source>
        <dbReference type="Pfam" id="PF13339"/>
    </source>
</evidence>
<proteinExistence type="inferred from homology"/>
<dbReference type="AlphaFoldDB" id="A0AAJ6YIE1"/>
<dbReference type="InterPro" id="IPR039223">
    <property type="entry name" value="AATF/Bfr2"/>
</dbReference>
<dbReference type="InterPro" id="IPR012617">
    <property type="entry name" value="AATF_C"/>
</dbReference>
<feature type="domain" description="AATF leucine zipper-containing" evidence="5">
    <location>
        <begin position="212"/>
        <end position="390"/>
    </location>
</feature>
<dbReference type="PANTHER" id="PTHR15565:SF0">
    <property type="entry name" value="PROTEIN AATF"/>
    <property type="match status" value="1"/>
</dbReference>
<feature type="compositionally biased region" description="Basic and acidic residues" evidence="3">
    <location>
        <begin position="344"/>
        <end position="356"/>
    </location>
</feature>
<evidence type="ECO:0000256" key="1">
    <source>
        <dbReference type="ARBA" id="ARBA00008966"/>
    </source>
</evidence>
<name>A0AAJ6YIE1_9HYME</name>
<comment type="similarity">
    <text evidence="1">Belongs to the AATF family.</text>
</comment>
<feature type="region of interest" description="Disordered" evidence="3">
    <location>
        <begin position="71"/>
        <end position="190"/>
    </location>
</feature>
<evidence type="ECO:0000313" key="6">
    <source>
        <dbReference type="Proteomes" id="UP000695007"/>
    </source>
</evidence>
<evidence type="ECO:0000256" key="2">
    <source>
        <dbReference type="SAM" id="Coils"/>
    </source>
</evidence>
<evidence type="ECO:0000259" key="4">
    <source>
        <dbReference type="Pfam" id="PF08164"/>
    </source>
</evidence>
<dbReference type="Proteomes" id="UP000695007">
    <property type="component" value="Unplaced"/>
</dbReference>